<sequence length="1633" mass="170380">LQASHFSPHSLVATAATAAIPRGSSNHHTPGQPQRGKQKRKKNSEEKVLVNNGTPPANAKDHPDLPVPPPEAGHVATVMAFSFGNQGNAMPGSTAGGGGLNQGPELEVIQTEALGFKSIAGDAKLRLTSAWSPPPADTASLISIAARRGLVAAAGPDGITIASTESVRKGFEAEKEGESDVRAFEPQSKMPMPMRVSQLAFSADENYLVLSAESGGGLAVYEVQSLLQGGTKAAFELATNGETLRALIPNPTIEKAELCAIVTDNGNLHIANLKERQISNSLKAQVSCISWSTKGKQLVAGLADGTIFQMTPEGEAKGEIPRPPNVANAHVSTLSWLENHLFLAIHTSTSESPPTSVYHIITRKLPSDFTFQKLTDPVDPFGAEKTPHHSILRLKDFPPNLQDLLIVASTASPDIGLLSRAKSPLAADHPVNTAGLFTTTELADDSKRASLPMNENLDTTFAIGVALDLSSKDKVYKPLPADEEIEDSPGPLPGLWVLNDEGVLSSWWIVYEESIRQGTTYPGMAALDTSAPPAAAVSAPAPSNSAFGAPSSTPAFGSASSLGSAQKPSPFSTSGSKIPTFGGSSTLGAKTSPWGSANTQSSTTPAASSGSAFGSGAFGGSSTTSGSAFGQPSAPKSTFGSGGAFGSPSASSSGPSFGQPSSIGFGQSSTLGQKSSPWASGGASGSTAAASPAFGQSSFGSLGNSATKSPFGGASSSTPKAAPASGGFASFATSGGFASLGNKSNEGGSVFSSKPSSSPFGSGAQPSTTSKETAFPPPSSSGPATSNPFSQPFKLGTTFKADPSAKDDDEKPSTPGAGGSSLFGSNFGSALGDAEKKTPPRDQGADTTEETPKAKSIFSLGQSTTPTTTPAPSKFGFPSTTTTTSAPKSGLFGFPSQPTTGGLFGSAKPAEKTPDIKVESEQKSPSDAPLPPESTSKNEYPLGESSSSSGTGNVPSDGGSKASPKVDNAPLPPDFLSGPKATTTKEAAAAPLPPDFLKPSKPQGSITPVDEAPLPPDFLTPKPGKAAESTTPSEALPLPADDVKSSAEPEPERPKSTAPATAPDFLKMPKQSLSSATWSSTPLSTTPAVDDAPLPPDFLSKPKENALSSIPTIPESEHDSDLEEDEDEEENDGSEGSGVMVSKDLSPSMTAMTPTAGMTPQSSFGGVSSSTYSIPRTEEERPRASLFGDLSRNAPMFPRPSQTSPRSPSPVRGGAVPGRMLRQESTRSVSAPGMASQILAAQKKQPSQMGSSIIGNKPAEDHFISQQRLARQRRQAEETKTLEDEEDDEIQKILASKIEPSLKLDDFIAHSNVVPSAKETIPAQVEAVYRDINSMIDTLGLNARSLASFLMGHDIGFKAGGRRKEDLEDPESWVLSEIDELGEVIDRSLAQDLEEGRVHDVEEKLEACNELAREMSRLRSKQDDLRKIIMVKTDPEQADLSRTLPLSAEQASQQNELRREYTNFTKLLAEAEEALTILKTRIAAASSASGKGNSNMPTVEAVMRTISKMTSMVEKRSGDIDVLENQMRKLRFSSVNSREGSPMVTPQRNSRSIMFSPERTAMASPGTLRNSLVSSVASYGGRGTPPRKKLSGFSKEEKSDLMAKRAKRQAVLDKLKGNVERTGVSVWAMEDIE</sequence>
<keyword evidence="2" id="KW-0813">Transport</keyword>
<dbReference type="SUPFAM" id="SSF117289">
    <property type="entry name" value="Nucleoporin domain"/>
    <property type="match status" value="1"/>
</dbReference>
<feature type="compositionally biased region" description="Basic and acidic residues" evidence="5">
    <location>
        <begin position="1041"/>
        <end position="1055"/>
    </location>
</feature>
<feature type="coiled-coil region" evidence="4">
    <location>
        <begin position="1454"/>
        <end position="1488"/>
    </location>
</feature>
<feature type="compositionally biased region" description="Low complexity" evidence="5">
    <location>
        <begin position="1149"/>
        <end position="1173"/>
    </location>
</feature>
<gene>
    <name evidence="7" type="ORF">CI238_00429</name>
</gene>
<dbReference type="GO" id="GO:0006606">
    <property type="term" value="P:protein import into nucleus"/>
    <property type="evidence" value="ECO:0007669"/>
    <property type="project" value="TreeGrafter"/>
</dbReference>
<proteinExistence type="predicted"/>
<feature type="compositionally biased region" description="Low complexity" evidence="5">
    <location>
        <begin position="646"/>
        <end position="693"/>
    </location>
</feature>
<feature type="compositionally biased region" description="Polar residues" evidence="5">
    <location>
        <begin position="557"/>
        <end position="600"/>
    </location>
</feature>
<dbReference type="PANTHER" id="PTHR23193:SF23">
    <property type="entry name" value="NUCLEAR PORE COMPLEX PROTEIN NUP153"/>
    <property type="match status" value="1"/>
</dbReference>
<comment type="caution">
    <text evidence="7">The sequence shown here is derived from an EMBL/GenBank/DDBJ whole genome shotgun (WGS) entry which is preliminary data.</text>
</comment>
<evidence type="ECO:0000256" key="3">
    <source>
        <dbReference type="ARBA" id="ARBA00023242"/>
    </source>
</evidence>
<evidence type="ECO:0000313" key="8">
    <source>
        <dbReference type="Proteomes" id="UP000076584"/>
    </source>
</evidence>
<dbReference type="Gene3D" id="2.130.10.10">
    <property type="entry name" value="YVTN repeat-like/Quinoprotein amine dehydrogenase"/>
    <property type="match status" value="1"/>
</dbReference>
<feature type="region of interest" description="Disordered" evidence="5">
    <location>
        <begin position="1576"/>
        <end position="1600"/>
    </location>
</feature>
<dbReference type="STRING" id="1573173.A0A167BHM1"/>
<evidence type="ECO:0000259" key="6">
    <source>
        <dbReference type="Pfam" id="PF16755"/>
    </source>
</evidence>
<dbReference type="GO" id="GO:0017056">
    <property type="term" value="F:structural constituent of nuclear pore"/>
    <property type="evidence" value="ECO:0007669"/>
    <property type="project" value="TreeGrafter"/>
</dbReference>
<dbReference type="Pfam" id="PF16755">
    <property type="entry name" value="Beta-prop_NUP159_NUP214"/>
    <property type="match status" value="1"/>
</dbReference>
<feature type="coiled-coil region" evidence="4">
    <location>
        <begin position="1398"/>
        <end position="1428"/>
    </location>
</feature>
<dbReference type="InterPro" id="IPR015943">
    <property type="entry name" value="WD40/YVTN_repeat-like_dom_sf"/>
</dbReference>
<feature type="compositionally biased region" description="Low complexity" evidence="5">
    <location>
        <begin position="1199"/>
        <end position="1212"/>
    </location>
</feature>
<feature type="compositionally biased region" description="Low complexity" evidence="5">
    <location>
        <begin position="979"/>
        <end position="990"/>
    </location>
</feature>
<feature type="region of interest" description="Disordered" evidence="5">
    <location>
        <begin position="1"/>
        <end position="72"/>
    </location>
</feature>
<evidence type="ECO:0000256" key="4">
    <source>
        <dbReference type="SAM" id="Coils"/>
    </source>
</evidence>
<protein>
    <submittedName>
        <fullName evidence="7">Nuclear pore complex subunit nup159</fullName>
    </submittedName>
</protein>
<evidence type="ECO:0000256" key="1">
    <source>
        <dbReference type="ARBA" id="ARBA00004123"/>
    </source>
</evidence>
<feature type="compositionally biased region" description="Basic and acidic residues" evidence="5">
    <location>
        <begin position="909"/>
        <end position="924"/>
    </location>
</feature>
<feature type="compositionally biased region" description="Low complexity" evidence="5">
    <location>
        <begin position="747"/>
        <end position="763"/>
    </location>
</feature>
<dbReference type="GO" id="GO:0005643">
    <property type="term" value="C:nuclear pore"/>
    <property type="evidence" value="ECO:0007669"/>
    <property type="project" value="TreeGrafter"/>
</dbReference>
<feature type="compositionally biased region" description="Low complexity" evidence="5">
    <location>
        <begin position="712"/>
        <end position="739"/>
    </location>
</feature>
<keyword evidence="8" id="KW-1185">Reference proteome</keyword>
<dbReference type="FunFam" id="2.130.10.10:FF:000645">
    <property type="entry name" value="Putative nuclear pore complex subunit Nup159"/>
    <property type="match status" value="1"/>
</dbReference>
<evidence type="ECO:0000256" key="2">
    <source>
        <dbReference type="ARBA" id="ARBA00022448"/>
    </source>
</evidence>
<feature type="compositionally biased region" description="Polar residues" evidence="5">
    <location>
        <begin position="781"/>
        <end position="790"/>
    </location>
</feature>
<dbReference type="GO" id="GO:0006405">
    <property type="term" value="P:RNA export from nucleus"/>
    <property type="evidence" value="ECO:0007669"/>
    <property type="project" value="TreeGrafter"/>
</dbReference>
<feature type="region of interest" description="Disordered" evidence="5">
    <location>
        <begin position="557"/>
        <end position="1233"/>
    </location>
</feature>
<feature type="compositionally biased region" description="Basic and acidic residues" evidence="5">
    <location>
        <begin position="833"/>
        <end position="844"/>
    </location>
</feature>
<evidence type="ECO:0000256" key="5">
    <source>
        <dbReference type="SAM" id="MobiDB-lite"/>
    </source>
</evidence>
<feature type="compositionally biased region" description="Polar residues" evidence="5">
    <location>
        <begin position="694"/>
        <end position="708"/>
    </location>
</feature>
<dbReference type="GO" id="GO:0008139">
    <property type="term" value="F:nuclear localization sequence binding"/>
    <property type="evidence" value="ECO:0007669"/>
    <property type="project" value="TreeGrafter"/>
</dbReference>
<feature type="non-terminal residue" evidence="7">
    <location>
        <position position="1"/>
    </location>
</feature>
<dbReference type="InterPro" id="IPR026054">
    <property type="entry name" value="Nucleoporin"/>
</dbReference>
<dbReference type="InterPro" id="IPR039462">
    <property type="entry name" value="Nup159/Nup146_N"/>
</dbReference>
<name>A0A167BHM1_COLIC</name>
<feature type="compositionally biased region" description="Basic and acidic residues" evidence="5">
    <location>
        <begin position="803"/>
        <end position="812"/>
    </location>
</feature>
<comment type="subcellular location">
    <subcellularLocation>
        <location evidence="1">Nucleus</location>
    </subcellularLocation>
</comment>
<feature type="domain" description="Nucleoporin Nup159/Nup146 N-terminal" evidence="6">
    <location>
        <begin position="135"/>
        <end position="504"/>
    </location>
</feature>
<dbReference type="EMBL" id="LFIW01001670">
    <property type="protein sequence ID" value="KZL81346.1"/>
    <property type="molecule type" value="Genomic_DNA"/>
</dbReference>
<feature type="compositionally biased region" description="Low complexity" evidence="5">
    <location>
        <begin position="822"/>
        <end position="832"/>
    </location>
</feature>
<accession>A0A167BHM1</accession>
<evidence type="ECO:0000313" key="7">
    <source>
        <dbReference type="EMBL" id="KZL81346.1"/>
    </source>
</evidence>
<organism evidence="7 8">
    <name type="scientific">Colletotrichum incanum</name>
    <name type="common">Soybean anthracnose fungus</name>
    <dbReference type="NCBI Taxonomy" id="1573173"/>
    <lineage>
        <taxon>Eukaryota</taxon>
        <taxon>Fungi</taxon>
        <taxon>Dikarya</taxon>
        <taxon>Ascomycota</taxon>
        <taxon>Pezizomycotina</taxon>
        <taxon>Sordariomycetes</taxon>
        <taxon>Hypocreomycetidae</taxon>
        <taxon>Glomerellales</taxon>
        <taxon>Glomerellaceae</taxon>
        <taxon>Colletotrichum</taxon>
        <taxon>Colletotrichum spaethianum species complex</taxon>
    </lineage>
</organism>
<reference evidence="7 8" key="1">
    <citation type="submission" date="2015-06" db="EMBL/GenBank/DDBJ databases">
        <title>Survival trade-offs in plant roots during colonization by closely related pathogenic and mutualistic fungi.</title>
        <authorList>
            <person name="Hacquard S."/>
            <person name="Kracher B."/>
            <person name="Hiruma K."/>
            <person name="Weinman A."/>
            <person name="Muench P."/>
            <person name="Garrido Oter R."/>
            <person name="Ver Loren van Themaat E."/>
            <person name="Dallerey J.-F."/>
            <person name="Damm U."/>
            <person name="Henrissat B."/>
            <person name="Lespinet O."/>
            <person name="Thon M."/>
            <person name="Kemen E."/>
            <person name="McHardy A.C."/>
            <person name="Schulze-Lefert P."/>
            <person name="O'Connell R.J."/>
        </authorList>
    </citation>
    <scope>NUCLEOTIDE SEQUENCE [LARGE SCALE GENOMIC DNA]</scope>
    <source>
        <strain evidence="7 8">MAFF 238704</strain>
    </source>
</reference>
<feature type="compositionally biased region" description="Low complexity" evidence="5">
    <location>
        <begin position="601"/>
        <end position="630"/>
    </location>
</feature>
<feature type="compositionally biased region" description="Polar residues" evidence="5">
    <location>
        <begin position="1071"/>
        <end position="1087"/>
    </location>
</feature>
<keyword evidence="3" id="KW-0539">Nucleus</keyword>
<dbReference type="PANTHER" id="PTHR23193">
    <property type="entry name" value="NUCLEAR PORE COMPLEX PROTEIN NUP"/>
    <property type="match status" value="1"/>
</dbReference>
<keyword evidence="4" id="KW-0175">Coiled coil</keyword>
<dbReference type="Proteomes" id="UP000076584">
    <property type="component" value="Unassembled WGS sequence"/>
</dbReference>
<feature type="compositionally biased region" description="Acidic residues" evidence="5">
    <location>
        <begin position="1118"/>
        <end position="1133"/>
    </location>
</feature>